<proteinExistence type="predicted"/>
<evidence type="ECO:0000313" key="1">
    <source>
        <dbReference type="EMBL" id="PID57816.1"/>
    </source>
</evidence>
<name>A0A2G6E6V1_9BACT</name>
<dbReference type="InterPro" id="IPR049210">
    <property type="entry name" value="DUF6812"/>
</dbReference>
<dbReference type="Proteomes" id="UP000229740">
    <property type="component" value="Unassembled WGS sequence"/>
</dbReference>
<comment type="caution">
    <text evidence="1">The sequence shown here is derived from an EMBL/GenBank/DDBJ whole genome shotgun (WGS) entry which is preliminary data.</text>
</comment>
<sequence>MSNVTNDMDEFDFIDSEVEDIGVDVNMPGFRDSIDFDGVGPDIVDKTEIIICTKDFRLRGKVSLVPGARLTDYIIESHQFIAVTDAEVRDIQGRLILHTPFLDINRDHIVLILPYEFAKLSDSLF</sequence>
<dbReference type="EMBL" id="PDPS01000025">
    <property type="protein sequence ID" value="PID57816.1"/>
    <property type="molecule type" value="Genomic_DNA"/>
</dbReference>
<protein>
    <submittedName>
        <fullName evidence="1">Uncharacterized protein</fullName>
    </submittedName>
</protein>
<organism evidence="1 2">
    <name type="scientific">candidate division KSB3 bacterium</name>
    <dbReference type="NCBI Taxonomy" id="2044937"/>
    <lineage>
        <taxon>Bacteria</taxon>
        <taxon>candidate division KSB3</taxon>
    </lineage>
</organism>
<dbReference type="AlphaFoldDB" id="A0A2G6E6V1"/>
<gene>
    <name evidence="1" type="ORF">CSB45_06230</name>
</gene>
<dbReference type="Pfam" id="PF20660">
    <property type="entry name" value="DUF6812"/>
    <property type="match status" value="1"/>
</dbReference>
<accession>A0A2G6E6V1</accession>
<evidence type="ECO:0000313" key="2">
    <source>
        <dbReference type="Proteomes" id="UP000229740"/>
    </source>
</evidence>
<reference evidence="1 2" key="1">
    <citation type="submission" date="2017-10" db="EMBL/GenBank/DDBJ databases">
        <title>Novel microbial diversity and functional potential in the marine mammal oral microbiome.</title>
        <authorList>
            <person name="Dudek N.K."/>
            <person name="Sun C.L."/>
            <person name="Burstein D."/>
            <person name="Kantor R.S."/>
            <person name="Aliaga Goltsman D.S."/>
            <person name="Bik E.M."/>
            <person name="Thomas B.C."/>
            <person name="Banfield J.F."/>
            <person name="Relman D.A."/>
        </authorList>
    </citation>
    <scope>NUCLEOTIDE SEQUENCE [LARGE SCALE GENOMIC DNA]</scope>
    <source>
        <strain evidence="1">DOLZORAL124_49_17</strain>
    </source>
</reference>